<comment type="similarity">
    <text evidence="8 9">Belongs to the OMP decarboxylase family. Type 1 subfamily.</text>
</comment>
<evidence type="ECO:0000256" key="3">
    <source>
        <dbReference type="ARBA" id="ARBA00011738"/>
    </source>
</evidence>
<evidence type="ECO:0000256" key="5">
    <source>
        <dbReference type="ARBA" id="ARBA00022975"/>
    </source>
</evidence>
<feature type="binding site" evidence="9 11">
    <location>
        <position position="203"/>
    </location>
    <ligand>
        <name>substrate</name>
    </ligand>
</feature>
<comment type="catalytic activity">
    <reaction evidence="7 9 12">
        <text>orotidine 5'-phosphate + H(+) = UMP + CO2</text>
        <dbReference type="Rhea" id="RHEA:11596"/>
        <dbReference type="ChEBI" id="CHEBI:15378"/>
        <dbReference type="ChEBI" id="CHEBI:16526"/>
        <dbReference type="ChEBI" id="CHEBI:57538"/>
        <dbReference type="ChEBI" id="CHEBI:57865"/>
        <dbReference type="EC" id="4.1.1.23"/>
    </reaction>
</comment>
<evidence type="ECO:0000256" key="1">
    <source>
        <dbReference type="ARBA" id="ARBA00002356"/>
    </source>
</evidence>
<feature type="active site" description="For OMPdecase activity" evidence="10">
    <location>
        <position position="68"/>
    </location>
</feature>
<evidence type="ECO:0000256" key="2">
    <source>
        <dbReference type="ARBA" id="ARBA00004861"/>
    </source>
</evidence>
<name>A0A7X3FGP7_9BACL</name>
<dbReference type="Proteomes" id="UP000490800">
    <property type="component" value="Unassembled WGS sequence"/>
</dbReference>
<evidence type="ECO:0000256" key="11">
    <source>
        <dbReference type="PIRSR" id="PIRSR614732-2"/>
    </source>
</evidence>
<dbReference type="HAMAP" id="MF_01200_B">
    <property type="entry name" value="OMPdecase_type1_B"/>
    <property type="match status" value="1"/>
</dbReference>
<dbReference type="EMBL" id="RHLK01000003">
    <property type="protein sequence ID" value="MVO99337.1"/>
    <property type="molecule type" value="Genomic_DNA"/>
</dbReference>
<dbReference type="PANTHER" id="PTHR32119">
    <property type="entry name" value="OROTIDINE 5'-PHOSPHATE DECARBOXYLASE"/>
    <property type="match status" value="1"/>
</dbReference>
<dbReference type="InterPro" id="IPR014732">
    <property type="entry name" value="OMPdecase"/>
</dbReference>
<dbReference type="UniPathway" id="UPA00070">
    <property type="reaction ID" value="UER00120"/>
</dbReference>
<evidence type="ECO:0000256" key="12">
    <source>
        <dbReference type="RuleBase" id="RU000512"/>
    </source>
</evidence>
<dbReference type="Gene3D" id="3.20.20.70">
    <property type="entry name" value="Aldolase class I"/>
    <property type="match status" value="1"/>
</dbReference>
<feature type="binding site" evidence="9 11">
    <location>
        <position position="194"/>
    </location>
    <ligand>
        <name>substrate</name>
    </ligand>
</feature>
<dbReference type="FunFam" id="3.20.20.70:FF:000015">
    <property type="entry name" value="Orotidine 5'-phosphate decarboxylase"/>
    <property type="match status" value="1"/>
</dbReference>
<dbReference type="InterPro" id="IPR011060">
    <property type="entry name" value="RibuloseP-bd_barrel"/>
</dbReference>
<dbReference type="GO" id="GO:0044205">
    <property type="term" value="P:'de novo' UMP biosynthetic process"/>
    <property type="evidence" value="ECO:0007669"/>
    <property type="project" value="UniProtKB-UniRule"/>
</dbReference>
<evidence type="ECO:0000256" key="10">
    <source>
        <dbReference type="PIRSR" id="PIRSR614732-1"/>
    </source>
</evidence>
<feature type="binding site" evidence="9 11">
    <location>
        <position position="224"/>
    </location>
    <ligand>
        <name>substrate</name>
    </ligand>
</feature>
<dbReference type="GO" id="GO:0005829">
    <property type="term" value="C:cytosol"/>
    <property type="evidence" value="ECO:0007669"/>
    <property type="project" value="TreeGrafter"/>
</dbReference>
<comment type="function">
    <text evidence="1 9">Catalyzes the decarboxylation of orotidine 5'-monophosphate (OMP) to uridine 5'-monophosphate (UMP).</text>
</comment>
<dbReference type="Pfam" id="PF00215">
    <property type="entry name" value="OMPdecase"/>
    <property type="match status" value="1"/>
</dbReference>
<dbReference type="SMART" id="SM00934">
    <property type="entry name" value="OMPdecase"/>
    <property type="match status" value="1"/>
</dbReference>
<evidence type="ECO:0000256" key="7">
    <source>
        <dbReference type="ARBA" id="ARBA00049157"/>
    </source>
</evidence>
<dbReference type="InterPro" id="IPR001754">
    <property type="entry name" value="OMPdeCOase_dom"/>
</dbReference>
<proteinExistence type="inferred from homology"/>
<dbReference type="InterPro" id="IPR047596">
    <property type="entry name" value="OMPdecase_bac"/>
</dbReference>
<comment type="subunit">
    <text evidence="3 9">Homodimer.</text>
</comment>
<dbReference type="CDD" id="cd04725">
    <property type="entry name" value="OMP_decarboxylase_like"/>
    <property type="match status" value="1"/>
</dbReference>
<evidence type="ECO:0000313" key="15">
    <source>
        <dbReference type="Proteomes" id="UP000490800"/>
    </source>
</evidence>
<evidence type="ECO:0000256" key="4">
    <source>
        <dbReference type="ARBA" id="ARBA00022793"/>
    </source>
</evidence>
<comment type="caution">
    <text evidence="14">The sequence shown here is derived from an EMBL/GenBank/DDBJ whole genome shotgun (WGS) entry which is preliminary data.</text>
</comment>
<feature type="binding site" evidence="9 11">
    <location>
        <position position="41"/>
    </location>
    <ligand>
        <name>substrate</name>
    </ligand>
</feature>
<dbReference type="NCBIfam" id="NF001273">
    <property type="entry name" value="PRK00230.1"/>
    <property type="match status" value="1"/>
</dbReference>
<evidence type="ECO:0000256" key="8">
    <source>
        <dbReference type="ARBA" id="ARBA00061012"/>
    </source>
</evidence>
<evidence type="ECO:0000256" key="6">
    <source>
        <dbReference type="ARBA" id="ARBA00023239"/>
    </source>
</evidence>
<sequence length="246" mass="26182">MEQAGERAEAAARIMVALDYPDARKAELLIEQLEGIPCWMKVGMQLFYAAGPDFITGLKQRGYRVFLDVKMHDIPNTVKGGSESVTRLGVDMFNVHAAGGIHMMQYALEGVDKAIGGSSAKRPQVIAVTQLTSTSQTVLNDEIGISGPVENTVVRYAQLARQAGLQGVVASPLEVAAVKAACGKEFVTVTPGIRPAGADLGDQSRVMTPPEAFAAGTDYVVIGRPITGATDPREAIERIIDSVTQR</sequence>
<keyword evidence="4 9" id="KW-0210">Decarboxylase</keyword>
<dbReference type="EC" id="4.1.1.23" evidence="9"/>
<evidence type="ECO:0000313" key="14">
    <source>
        <dbReference type="EMBL" id="MVO99337.1"/>
    </source>
</evidence>
<dbReference type="OrthoDB" id="9806203at2"/>
<dbReference type="NCBIfam" id="TIGR01740">
    <property type="entry name" value="pyrF"/>
    <property type="match status" value="1"/>
</dbReference>
<feature type="active site" description="For OMPdecase activity" evidence="10">
    <location>
        <position position="70"/>
    </location>
</feature>
<dbReference type="AlphaFoldDB" id="A0A7X3FGP7"/>
<feature type="binding site" evidence="9 11">
    <location>
        <position position="19"/>
    </location>
    <ligand>
        <name>substrate</name>
    </ligand>
</feature>
<gene>
    <name evidence="9 14" type="primary">pyrF</name>
    <name evidence="14" type="ORF">EDM21_07320</name>
</gene>
<feature type="domain" description="Orotidine 5'-phosphate decarboxylase" evidence="13">
    <location>
        <begin position="13"/>
        <end position="239"/>
    </location>
</feature>
<feature type="active site" description="For OMPdecase activity" evidence="10">
    <location>
        <position position="73"/>
    </location>
</feature>
<dbReference type="GO" id="GO:0004590">
    <property type="term" value="F:orotidine-5'-phosphate decarboxylase activity"/>
    <property type="evidence" value="ECO:0007669"/>
    <property type="project" value="UniProtKB-UniRule"/>
</dbReference>
<organism evidence="14 15">
    <name type="scientific">Paenibacillus lutrae</name>
    <dbReference type="NCBI Taxonomy" id="2078573"/>
    <lineage>
        <taxon>Bacteria</taxon>
        <taxon>Bacillati</taxon>
        <taxon>Bacillota</taxon>
        <taxon>Bacilli</taxon>
        <taxon>Bacillales</taxon>
        <taxon>Paenibacillaceae</taxon>
        <taxon>Paenibacillus</taxon>
    </lineage>
</organism>
<feature type="active site" description="Proton donor" evidence="9">
    <location>
        <position position="70"/>
    </location>
</feature>
<feature type="binding site" evidence="9 11">
    <location>
        <position position="132"/>
    </location>
    <ligand>
        <name>substrate</name>
    </ligand>
</feature>
<dbReference type="PROSITE" id="PS00156">
    <property type="entry name" value="OMPDECASE"/>
    <property type="match status" value="1"/>
</dbReference>
<keyword evidence="6 9" id="KW-0456">Lyase</keyword>
<feature type="binding site" evidence="9">
    <location>
        <begin position="68"/>
        <end position="77"/>
    </location>
    <ligand>
        <name>substrate</name>
    </ligand>
</feature>
<dbReference type="PANTHER" id="PTHR32119:SF2">
    <property type="entry name" value="OROTIDINE 5'-PHOSPHATE DECARBOXYLASE"/>
    <property type="match status" value="1"/>
</dbReference>
<dbReference type="GO" id="GO:0006207">
    <property type="term" value="P:'de novo' pyrimidine nucleobase biosynthetic process"/>
    <property type="evidence" value="ECO:0007669"/>
    <property type="project" value="InterPro"/>
</dbReference>
<dbReference type="RefSeq" id="WP_157334284.1">
    <property type="nucleotide sequence ID" value="NZ_RHLK01000003.1"/>
</dbReference>
<reference evidence="14 15" key="1">
    <citation type="journal article" date="2019" name="Microorganisms">
        <title>Paenibacillus lutrae sp. nov., A Chitinolytic Species Isolated from A River Otter in Castril Natural Park, Granada, Spain.</title>
        <authorList>
            <person name="Rodriguez M."/>
            <person name="Reina J.C."/>
            <person name="Bejar V."/>
            <person name="Llamas I."/>
        </authorList>
    </citation>
    <scope>NUCLEOTIDE SEQUENCE [LARGE SCALE GENOMIC DNA]</scope>
    <source>
        <strain evidence="14 15">N10</strain>
    </source>
</reference>
<feature type="binding site" evidence="9 11">
    <location>
        <position position="223"/>
    </location>
    <ligand>
        <name>substrate</name>
    </ligand>
</feature>
<keyword evidence="15" id="KW-1185">Reference proteome</keyword>
<keyword evidence="5 9" id="KW-0665">Pyrimidine biosynthesis</keyword>
<evidence type="ECO:0000259" key="13">
    <source>
        <dbReference type="SMART" id="SM00934"/>
    </source>
</evidence>
<protein>
    <recommendedName>
        <fullName evidence="9">Orotidine 5'-phosphate decarboxylase</fullName>
        <ecNumber evidence="9">4.1.1.23</ecNumber>
    </recommendedName>
    <alternativeName>
        <fullName evidence="9">OMP decarboxylase</fullName>
        <shortName evidence="9">OMPDCase</shortName>
        <shortName evidence="9">OMPdecase</shortName>
    </alternativeName>
</protein>
<evidence type="ECO:0000256" key="9">
    <source>
        <dbReference type="HAMAP-Rule" id="MF_01200"/>
    </source>
</evidence>
<dbReference type="InterPro" id="IPR018089">
    <property type="entry name" value="OMPdecase_AS"/>
</dbReference>
<dbReference type="SUPFAM" id="SSF51366">
    <property type="entry name" value="Ribulose-phoshate binding barrel"/>
    <property type="match status" value="1"/>
</dbReference>
<accession>A0A7X3FGP7</accession>
<dbReference type="InterPro" id="IPR013785">
    <property type="entry name" value="Aldolase_TIM"/>
</dbReference>
<comment type="pathway">
    <text evidence="2 9 12">Pyrimidine metabolism; UMP biosynthesis via de novo pathway; UMP from orotate: step 2/2.</text>
</comment>